<reference evidence="9" key="2">
    <citation type="journal article" date="2023" name="IMA Fungus">
        <title>Comparative genomic study of the Penicillium genus elucidates a diverse pangenome and 15 lateral gene transfer events.</title>
        <authorList>
            <person name="Petersen C."/>
            <person name="Sorensen T."/>
            <person name="Nielsen M.R."/>
            <person name="Sondergaard T.E."/>
            <person name="Sorensen J.L."/>
            <person name="Fitzpatrick D.A."/>
            <person name="Frisvad J.C."/>
            <person name="Nielsen K.L."/>
        </authorList>
    </citation>
    <scope>NUCLEOTIDE SEQUENCE</scope>
    <source>
        <strain evidence="9">IBT 15544</strain>
    </source>
</reference>
<dbReference type="OrthoDB" id="10056939at2759"/>
<accession>A0A9W9J524</accession>
<evidence type="ECO:0000256" key="1">
    <source>
        <dbReference type="ARBA" id="ARBA00023125"/>
    </source>
</evidence>
<evidence type="ECO:0000313" key="10">
    <source>
        <dbReference type="Proteomes" id="UP001150904"/>
    </source>
</evidence>
<evidence type="ECO:0000259" key="8">
    <source>
        <dbReference type="PROSITE" id="PS50157"/>
    </source>
</evidence>
<keyword evidence="10" id="KW-1185">Reference proteome</keyword>
<keyword evidence="4" id="KW-0863">Zinc-finger</keyword>
<dbReference type="SUPFAM" id="SSF46689">
    <property type="entry name" value="Homeodomain-like"/>
    <property type="match status" value="1"/>
</dbReference>
<sequence length="585" mass="65779">MDPPPFDPSSSDHLPQSLPVSGLQGMSDADVSGNWTPDNPTVDWDALNNFCFCSSEPTNFDWPQWCLDSNLEGEGHSVLQSSGAPNETLHYLQTGIPTNFAQLQNLSNVSQWLDGAWRPPVPCIHCRRHRLQCLIIRTTDANPNPVTSCSSCVALFRECSLAKGTKRLPSGFETFSPVLGHLHGLPEQTEDSGNNILESLETTKDRSGSKQFVRKGARVLREWFLRNQEYPYPNEDQKSQLCHETGFSQKRISTWFANARRRQKQKIQTSNIATPFRFRSGSPLVTSTISSLTPMERWQASPPEDEVAPESAIQDAMASGTVEADAAVDPFQLDMSSMDLFNFDETSSHLASSVSSFGSRVSEISESASSAWSHQSGGEGGLSFPMLPKTQRSRRRDRQHLSGEEGQYQCTFCMQSFRKRHDWSRHEKSVHLQLDSWICTPNLDDLQQHYAFQVAECCFCDTPFPTSAHWEEHEFHICSDKPTTERSFSRKDYLWQHLRKFHACTKIPVDLDAWRGIGGNAQSRCGFCDCSLSTWTARVEHIAEHFKNGARMQQWVGDWGLDSSAMSVLRNAVLPSQRSLSSPST</sequence>
<dbReference type="InterPro" id="IPR050224">
    <property type="entry name" value="TALE_homeobox"/>
</dbReference>
<dbReference type="SMART" id="SM00355">
    <property type="entry name" value="ZnF_C2H2"/>
    <property type="match status" value="3"/>
</dbReference>
<feature type="region of interest" description="Disordered" evidence="6">
    <location>
        <begin position="1"/>
        <end position="37"/>
    </location>
</feature>
<dbReference type="GO" id="GO:0005634">
    <property type="term" value="C:nucleus"/>
    <property type="evidence" value="ECO:0007669"/>
    <property type="project" value="UniProtKB-SubCell"/>
</dbReference>
<dbReference type="AlphaFoldDB" id="A0A9W9J524"/>
<gene>
    <name evidence="9" type="ORF">N7498_009679</name>
</gene>
<dbReference type="SMART" id="SM00389">
    <property type="entry name" value="HOX"/>
    <property type="match status" value="1"/>
</dbReference>
<keyword evidence="3 5" id="KW-0539">Nucleus</keyword>
<evidence type="ECO:0000256" key="5">
    <source>
        <dbReference type="PROSITE-ProRule" id="PRU00108"/>
    </source>
</evidence>
<dbReference type="GeneID" id="83184036"/>
<feature type="region of interest" description="Disordered" evidence="6">
    <location>
        <begin position="370"/>
        <end position="402"/>
    </location>
</feature>
<dbReference type="Gene3D" id="1.10.10.60">
    <property type="entry name" value="Homeodomain-like"/>
    <property type="match status" value="1"/>
</dbReference>
<evidence type="ECO:0000256" key="4">
    <source>
        <dbReference type="PROSITE-ProRule" id="PRU00042"/>
    </source>
</evidence>
<dbReference type="PANTHER" id="PTHR11850">
    <property type="entry name" value="HOMEOBOX PROTEIN TRANSCRIPTION FACTORS"/>
    <property type="match status" value="1"/>
</dbReference>
<evidence type="ECO:0000256" key="3">
    <source>
        <dbReference type="ARBA" id="ARBA00023242"/>
    </source>
</evidence>
<dbReference type="CDD" id="cd00086">
    <property type="entry name" value="homeodomain"/>
    <property type="match status" value="1"/>
</dbReference>
<dbReference type="GO" id="GO:0003677">
    <property type="term" value="F:DNA binding"/>
    <property type="evidence" value="ECO:0007669"/>
    <property type="project" value="UniProtKB-UniRule"/>
</dbReference>
<dbReference type="Pfam" id="PF05920">
    <property type="entry name" value="Homeobox_KN"/>
    <property type="match status" value="1"/>
</dbReference>
<organism evidence="9 10">
    <name type="scientific">Penicillium cinerascens</name>
    <dbReference type="NCBI Taxonomy" id="70096"/>
    <lineage>
        <taxon>Eukaryota</taxon>
        <taxon>Fungi</taxon>
        <taxon>Dikarya</taxon>
        <taxon>Ascomycota</taxon>
        <taxon>Pezizomycotina</taxon>
        <taxon>Eurotiomycetes</taxon>
        <taxon>Eurotiomycetidae</taxon>
        <taxon>Eurotiales</taxon>
        <taxon>Aspergillaceae</taxon>
        <taxon>Penicillium</taxon>
    </lineage>
</organism>
<feature type="DNA-binding region" description="Homeobox" evidence="5">
    <location>
        <begin position="205"/>
        <end position="267"/>
    </location>
</feature>
<evidence type="ECO:0000256" key="6">
    <source>
        <dbReference type="SAM" id="MobiDB-lite"/>
    </source>
</evidence>
<dbReference type="InterPro" id="IPR009057">
    <property type="entry name" value="Homeodomain-like_sf"/>
</dbReference>
<dbReference type="EMBL" id="JAPQKR010000016">
    <property type="protein sequence ID" value="KAJ5190694.1"/>
    <property type="molecule type" value="Genomic_DNA"/>
</dbReference>
<name>A0A9W9J524_9EURO</name>
<dbReference type="PROSITE" id="PS50157">
    <property type="entry name" value="ZINC_FINGER_C2H2_2"/>
    <property type="match status" value="1"/>
</dbReference>
<protein>
    <submittedName>
        <fullName evidence="9">Homeodomain</fullName>
    </submittedName>
</protein>
<dbReference type="GO" id="GO:0006355">
    <property type="term" value="P:regulation of DNA-templated transcription"/>
    <property type="evidence" value="ECO:0007669"/>
    <property type="project" value="InterPro"/>
</dbReference>
<feature type="domain" description="C2H2-type" evidence="8">
    <location>
        <begin position="408"/>
        <end position="436"/>
    </location>
</feature>
<dbReference type="InterPro" id="IPR013087">
    <property type="entry name" value="Znf_C2H2_type"/>
</dbReference>
<dbReference type="InterPro" id="IPR008422">
    <property type="entry name" value="KN_HD"/>
</dbReference>
<comment type="subcellular location">
    <subcellularLocation>
        <location evidence="5">Nucleus</location>
    </subcellularLocation>
</comment>
<dbReference type="Proteomes" id="UP001150904">
    <property type="component" value="Unassembled WGS sequence"/>
</dbReference>
<proteinExistence type="predicted"/>
<evidence type="ECO:0000313" key="9">
    <source>
        <dbReference type="EMBL" id="KAJ5190694.1"/>
    </source>
</evidence>
<dbReference type="InterPro" id="IPR001356">
    <property type="entry name" value="HD"/>
</dbReference>
<reference evidence="9" key="1">
    <citation type="submission" date="2022-12" db="EMBL/GenBank/DDBJ databases">
        <authorList>
            <person name="Petersen C."/>
        </authorList>
    </citation>
    <scope>NUCLEOTIDE SEQUENCE</scope>
    <source>
        <strain evidence="9">IBT 15544</strain>
    </source>
</reference>
<comment type="caution">
    <text evidence="9">The sequence shown here is derived from an EMBL/GenBank/DDBJ whole genome shotgun (WGS) entry which is preliminary data.</text>
</comment>
<keyword evidence="2 5" id="KW-0371">Homeobox</keyword>
<keyword evidence="4" id="KW-0479">Metal-binding</keyword>
<keyword evidence="1 5" id="KW-0238">DNA-binding</keyword>
<dbReference type="RefSeq" id="XP_058303634.1">
    <property type="nucleotide sequence ID" value="XM_058456735.1"/>
</dbReference>
<feature type="domain" description="Homeobox" evidence="7">
    <location>
        <begin position="203"/>
        <end position="266"/>
    </location>
</feature>
<dbReference type="PROSITE" id="PS50071">
    <property type="entry name" value="HOMEOBOX_2"/>
    <property type="match status" value="1"/>
</dbReference>
<dbReference type="PROSITE" id="PS00028">
    <property type="entry name" value="ZINC_FINGER_C2H2_1"/>
    <property type="match status" value="1"/>
</dbReference>
<keyword evidence="4" id="KW-0862">Zinc</keyword>
<evidence type="ECO:0000259" key="7">
    <source>
        <dbReference type="PROSITE" id="PS50071"/>
    </source>
</evidence>
<evidence type="ECO:0000256" key="2">
    <source>
        <dbReference type="ARBA" id="ARBA00023155"/>
    </source>
</evidence>
<dbReference type="GO" id="GO:0008270">
    <property type="term" value="F:zinc ion binding"/>
    <property type="evidence" value="ECO:0007669"/>
    <property type="project" value="UniProtKB-KW"/>
</dbReference>